<keyword evidence="1" id="KW-0732">Signal</keyword>
<dbReference type="CDD" id="cd23668">
    <property type="entry name" value="GH55_beta13glucanase-like"/>
    <property type="match status" value="1"/>
</dbReference>
<dbReference type="GO" id="GO:0004650">
    <property type="term" value="F:polygalacturonase activity"/>
    <property type="evidence" value="ECO:0007669"/>
    <property type="project" value="InterPro"/>
</dbReference>
<dbReference type="InterPro" id="IPR012334">
    <property type="entry name" value="Pectin_lyas_fold"/>
</dbReference>
<feature type="domain" description="Rhamnogalacturonase A/B/Epimerase-like pectate lyase" evidence="2">
    <location>
        <begin position="399"/>
        <end position="514"/>
    </location>
</feature>
<organism evidence="3 4">
    <name type="scientific">Sclerotinia sclerotiorum (strain ATCC 18683 / 1980 / Ss-1)</name>
    <name type="common">White mold</name>
    <name type="synonym">Whetzelinia sclerotiorum</name>
    <dbReference type="NCBI Taxonomy" id="665079"/>
    <lineage>
        <taxon>Eukaryota</taxon>
        <taxon>Fungi</taxon>
        <taxon>Dikarya</taxon>
        <taxon>Ascomycota</taxon>
        <taxon>Pezizomycotina</taxon>
        <taxon>Leotiomycetes</taxon>
        <taxon>Helotiales</taxon>
        <taxon>Sclerotiniaceae</taxon>
        <taxon>Sclerotinia</taxon>
    </lineage>
</organism>
<feature type="domain" description="Rhamnogalacturonase A/B/Epimerase-like pectate lyase" evidence="2">
    <location>
        <begin position="45"/>
        <end position="272"/>
    </location>
</feature>
<dbReference type="Proteomes" id="UP000177798">
    <property type="component" value="Chromosome 1"/>
</dbReference>
<dbReference type="InterPro" id="IPR011050">
    <property type="entry name" value="Pectin_lyase_fold/virulence"/>
</dbReference>
<dbReference type="FunFam" id="2.160.20.10:FF:000023">
    <property type="entry name" value="Exo-beta-1,3-glucanase Exg0"/>
    <property type="match status" value="1"/>
</dbReference>
<evidence type="ECO:0000313" key="3">
    <source>
        <dbReference type="EMBL" id="APA05433.1"/>
    </source>
</evidence>
<dbReference type="EMBL" id="CP017814">
    <property type="protein sequence ID" value="APA05433.1"/>
    <property type="molecule type" value="Genomic_DNA"/>
</dbReference>
<dbReference type="PANTHER" id="PTHR33928:SF2">
    <property type="entry name" value="PECTATE LYASE SUPERFAMILY PROTEIN DOMAIN-CONTAINING PROTEIN-RELATED"/>
    <property type="match status" value="1"/>
</dbReference>
<dbReference type="RefSeq" id="XP_001589225.1">
    <property type="nucleotide sequence ID" value="XM_001589175.1"/>
</dbReference>
<dbReference type="Pfam" id="PF12708">
    <property type="entry name" value="Pect-lyase_RHGA_epim"/>
    <property type="match status" value="2"/>
</dbReference>
<feature type="chain" id="PRO_5010536610" description="Rhamnogalacturonase A/B/Epimerase-like pectate lyase domain-containing protein" evidence="1">
    <location>
        <begin position="20"/>
        <end position="783"/>
    </location>
</feature>
<accession>A0A1D9PT34</accession>
<dbReference type="SUPFAM" id="SSF51126">
    <property type="entry name" value="Pectin lyase-like"/>
    <property type="match status" value="2"/>
</dbReference>
<dbReference type="OMA" id="WTYMGLS"/>
<sequence length="783" mass="82901">MILFTTLWIIFGLISSCFGQAYWYETIAHQGVAPYNPQGSAYQVFRNVKDFGATGNGVTDDTAAINAAIAYGSRCVEGAAGVGCASATNSPAVVYFPAGTYLISSPILPYYMTQLVGNPNALPTIKATAGFVGLALIDADPYGSSVPDYGTTNVFYRQVRNFIIDTRNMPATSLARGIHWPTAQATSLQNMVFNLNTASGNLHQGVFIENGSGGFLNDLIFNGGQYGMNVGSQQFTSRNLTFNNCETAIYQLWDWGWTYMGLSINNCGTGLDMSDGGSSAQQVGSITVIDSTFSNTPIGILTARSSTSLPLTAGSLAIENVIFTNVPTAVEGPNGVSLAGSTGSITVAAWVQGNTYSPTGPNSTQGATSAFPRPASLLSGTRYYARSKPQYNTLAATQFSSVRTAGAKGDGVTDDSAALQAIITSATAAGKLIYFDSGIYKVTTTITIPAGARIVGETYPVIMGSGSFFSNMNAPQPVVRIGSTAGETGVVEWSDMIVSTQGATSGATLIEWNLASPSTTPSGIWDVHTRIGGFDGSDLQVAQCPTTGTQPNANCIAAFMSMHVTSTASGLYMENVWLWTADHDIDDVDDTQISIYTGRGLSVESTTGNFWLIGTAVEHHSLYQYQFANTKNVFMGYIQTETPYYQPVPQATSPFPPVTTLNDPDFATFCAGKGPTCYDAWGLRILDSQDILVYGAGFYSFFDNYSLSCSNHTATTYNSNCQTQIFGIDEGGSAMESCTGSTVFVYGLNTLGVESMIDMDGESIAGYTSNGNVYGANVVRFVS</sequence>
<dbReference type="VEuPathDB" id="FungiDB:sscle_01g002030"/>
<dbReference type="AlphaFoldDB" id="A0A1D9PT34"/>
<gene>
    <name evidence="3" type="ORF">sscle_01g002030</name>
</gene>
<proteinExistence type="predicted"/>
<name>A0A1D9PT34_SCLS1</name>
<dbReference type="OrthoDB" id="1046782at2759"/>
<evidence type="ECO:0000259" key="2">
    <source>
        <dbReference type="Pfam" id="PF12708"/>
    </source>
</evidence>
<dbReference type="InterPro" id="IPR024535">
    <property type="entry name" value="RHGA/B-epi-like_pectate_lyase"/>
</dbReference>
<reference evidence="4" key="1">
    <citation type="journal article" date="2017" name="Genome Biol. Evol.">
        <title>The complete genome sequence of the phytopathogenic fungus Sclerotinia sclerotiorum reveals insights into the genome architecture of broad host range pathogens.</title>
        <authorList>
            <person name="Derbyshire M."/>
            <person name="Denton-Giles M."/>
            <person name="Hegedus D."/>
            <person name="Seifbarghy S."/>
            <person name="Rollins J."/>
            <person name="van Kan J."/>
            <person name="Seidl M.F."/>
            <person name="Faino L."/>
            <person name="Mbengue M."/>
            <person name="Navaud O."/>
            <person name="Raffaele S."/>
            <person name="Hammond-Kosack K."/>
            <person name="Heard S."/>
            <person name="Oliver R."/>
        </authorList>
    </citation>
    <scope>NUCLEOTIDE SEQUENCE [LARGE SCALE GENOMIC DNA]</scope>
    <source>
        <strain evidence="4">ATCC 18683 / 1980 / Ss-1</strain>
    </source>
</reference>
<dbReference type="InterPro" id="IPR039279">
    <property type="entry name" value="QRT3-like"/>
</dbReference>
<dbReference type="Gene3D" id="2.160.20.10">
    <property type="entry name" value="Single-stranded right-handed beta-helix, Pectin lyase-like"/>
    <property type="match status" value="2"/>
</dbReference>
<evidence type="ECO:0000256" key="1">
    <source>
        <dbReference type="SAM" id="SignalP"/>
    </source>
</evidence>
<evidence type="ECO:0000313" key="4">
    <source>
        <dbReference type="Proteomes" id="UP000177798"/>
    </source>
</evidence>
<dbReference type="KEGG" id="ssl:SS1G_09858"/>
<protein>
    <recommendedName>
        <fullName evidence="2">Rhamnogalacturonase A/B/Epimerase-like pectate lyase domain-containing protein</fullName>
    </recommendedName>
</protein>
<dbReference type="PANTHER" id="PTHR33928">
    <property type="entry name" value="POLYGALACTURONASE QRT3"/>
    <property type="match status" value="1"/>
</dbReference>
<feature type="signal peptide" evidence="1">
    <location>
        <begin position="1"/>
        <end position="19"/>
    </location>
</feature>
<dbReference type="FunFam" id="2.160.20.10:FF:000026">
    <property type="entry name" value="Exo-beta-1,3-glucanase Exg0"/>
    <property type="match status" value="1"/>
</dbReference>